<dbReference type="Proteomes" id="UP000030653">
    <property type="component" value="Unassembled WGS sequence"/>
</dbReference>
<proteinExistence type="predicted"/>
<feature type="compositionally biased region" description="Polar residues" evidence="1">
    <location>
        <begin position="1"/>
        <end position="12"/>
    </location>
</feature>
<dbReference type="AlphaFoldDB" id="M5FYD3"/>
<accession>M5FYD3</accession>
<evidence type="ECO:0000256" key="1">
    <source>
        <dbReference type="SAM" id="MobiDB-lite"/>
    </source>
</evidence>
<sequence>MTDVHTSTSSLRKTPKRKHAAAADEYTVPTTQEPSFTPSAKRHRSMPDSVETRRGNDVRTDAGTTDPQESDVLAPETPQSELEGNAVPMKAGLSQEF</sequence>
<organism evidence="2 3">
    <name type="scientific">Dacryopinax primogenitus (strain DJM 731)</name>
    <name type="common">Brown rot fungus</name>
    <dbReference type="NCBI Taxonomy" id="1858805"/>
    <lineage>
        <taxon>Eukaryota</taxon>
        <taxon>Fungi</taxon>
        <taxon>Dikarya</taxon>
        <taxon>Basidiomycota</taxon>
        <taxon>Agaricomycotina</taxon>
        <taxon>Dacrymycetes</taxon>
        <taxon>Dacrymycetales</taxon>
        <taxon>Dacrymycetaceae</taxon>
        <taxon>Dacryopinax</taxon>
    </lineage>
</organism>
<protein>
    <submittedName>
        <fullName evidence="2">Uncharacterized protein</fullName>
    </submittedName>
</protein>
<feature type="compositionally biased region" description="Basic and acidic residues" evidence="1">
    <location>
        <begin position="50"/>
        <end position="60"/>
    </location>
</feature>
<dbReference type="GeneID" id="63683291"/>
<dbReference type="RefSeq" id="XP_040629955.1">
    <property type="nucleotide sequence ID" value="XM_040768229.1"/>
</dbReference>
<feature type="compositionally biased region" description="Polar residues" evidence="1">
    <location>
        <begin position="28"/>
        <end position="38"/>
    </location>
</feature>
<evidence type="ECO:0000313" key="2">
    <source>
        <dbReference type="EMBL" id="EJU03061.1"/>
    </source>
</evidence>
<dbReference type="HOGENOM" id="CLU_2346638_0_0_1"/>
<evidence type="ECO:0000313" key="3">
    <source>
        <dbReference type="Proteomes" id="UP000030653"/>
    </source>
</evidence>
<keyword evidence="3" id="KW-1185">Reference proteome</keyword>
<reference evidence="2 3" key="1">
    <citation type="journal article" date="2012" name="Science">
        <title>The Paleozoic origin of enzymatic lignin decomposition reconstructed from 31 fungal genomes.</title>
        <authorList>
            <person name="Floudas D."/>
            <person name="Binder M."/>
            <person name="Riley R."/>
            <person name="Barry K."/>
            <person name="Blanchette R.A."/>
            <person name="Henrissat B."/>
            <person name="Martinez A.T."/>
            <person name="Otillar R."/>
            <person name="Spatafora J.W."/>
            <person name="Yadav J.S."/>
            <person name="Aerts A."/>
            <person name="Benoit I."/>
            <person name="Boyd A."/>
            <person name="Carlson A."/>
            <person name="Copeland A."/>
            <person name="Coutinho P.M."/>
            <person name="de Vries R.P."/>
            <person name="Ferreira P."/>
            <person name="Findley K."/>
            <person name="Foster B."/>
            <person name="Gaskell J."/>
            <person name="Glotzer D."/>
            <person name="Gorecki P."/>
            <person name="Heitman J."/>
            <person name="Hesse C."/>
            <person name="Hori C."/>
            <person name="Igarashi K."/>
            <person name="Jurgens J.A."/>
            <person name="Kallen N."/>
            <person name="Kersten P."/>
            <person name="Kohler A."/>
            <person name="Kuees U."/>
            <person name="Kumar T.K.A."/>
            <person name="Kuo A."/>
            <person name="LaButti K."/>
            <person name="Larrondo L.F."/>
            <person name="Lindquist E."/>
            <person name="Ling A."/>
            <person name="Lombard V."/>
            <person name="Lucas S."/>
            <person name="Lundell T."/>
            <person name="Martin R."/>
            <person name="McLaughlin D.J."/>
            <person name="Morgenstern I."/>
            <person name="Morin E."/>
            <person name="Murat C."/>
            <person name="Nagy L.G."/>
            <person name="Nolan M."/>
            <person name="Ohm R.A."/>
            <person name="Patyshakuliyeva A."/>
            <person name="Rokas A."/>
            <person name="Ruiz-Duenas F.J."/>
            <person name="Sabat G."/>
            <person name="Salamov A."/>
            <person name="Samejima M."/>
            <person name="Schmutz J."/>
            <person name="Slot J.C."/>
            <person name="St John F."/>
            <person name="Stenlid J."/>
            <person name="Sun H."/>
            <person name="Sun S."/>
            <person name="Syed K."/>
            <person name="Tsang A."/>
            <person name="Wiebenga A."/>
            <person name="Young D."/>
            <person name="Pisabarro A."/>
            <person name="Eastwood D.C."/>
            <person name="Martin F."/>
            <person name="Cullen D."/>
            <person name="Grigoriev I.V."/>
            <person name="Hibbett D.S."/>
        </authorList>
    </citation>
    <scope>NUCLEOTIDE SEQUENCE [LARGE SCALE GENOMIC DNA]</scope>
    <source>
        <strain evidence="2 3">DJM-731 SS1</strain>
    </source>
</reference>
<gene>
    <name evidence="2" type="ORF">DACRYDRAFT_106239</name>
</gene>
<feature type="region of interest" description="Disordered" evidence="1">
    <location>
        <begin position="1"/>
        <end position="97"/>
    </location>
</feature>
<name>M5FYD3_DACPD</name>
<dbReference type="EMBL" id="JH795860">
    <property type="protein sequence ID" value="EJU03061.1"/>
    <property type="molecule type" value="Genomic_DNA"/>
</dbReference>